<evidence type="ECO:0000256" key="2">
    <source>
        <dbReference type="ARBA" id="ARBA00023136"/>
    </source>
</evidence>
<comment type="caution">
    <text evidence="6">The sequence shown here is derived from an EMBL/GenBank/DDBJ whole genome shotgun (WGS) entry which is preliminary data.</text>
</comment>
<dbReference type="Gene3D" id="3.30.1330.60">
    <property type="entry name" value="OmpA-like domain"/>
    <property type="match status" value="1"/>
</dbReference>
<dbReference type="PRINTS" id="PR01021">
    <property type="entry name" value="OMPADOMAIN"/>
</dbReference>
<name>A0ABW4XJ91_9GAMM</name>
<dbReference type="InterPro" id="IPR006664">
    <property type="entry name" value="OMP_bac"/>
</dbReference>
<dbReference type="CDD" id="cd07185">
    <property type="entry name" value="OmpA_C-like"/>
    <property type="match status" value="1"/>
</dbReference>
<accession>A0ABW4XJ91</accession>
<dbReference type="InterPro" id="IPR036737">
    <property type="entry name" value="OmpA-like_sf"/>
</dbReference>
<evidence type="ECO:0000256" key="3">
    <source>
        <dbReference type="ARBA" id="ARBA00023237"/>
    </source>
</evidence>
<evidence type="ECO:0000256" key="1">
    <source>
        <dbReference type="ARBA" id="ARBA00004442"/>
    </source>
</evidence>
<organism evidence="6 7">
    <name type="scientific">Corallincola platygyrae</name>
    <dbReference type="NCBI Taxonomy" id="1193278"/>
    <lineage>
        <taxon>Bacteria</taxon>
        <taxon>Pseudomonadati</taxon>
        <taxon>Pseudomonadota</taxon>
        <taxon>Gammaproteobacteria</taxon>
        <taxon>Alteromonadales</taxon>
        <taxon>Psychromonadaceae</taxon>
        <taxon>Corallincola</taxon>
    </lineage>
</organism>
<evidence type="ECO:0000259" key="5">
    <source>
        <dbReference type="PROSITE" id="PS51123"/>
    </source>
</evidence>
<dbReference type="EMBL" id="JBHUHT010000009">
    <property type="protein sequence ID" value="MFD2095617.1"/>
    <property type="molecule type" value="Genomic_DNA"/>
</dbReference>
<keyword evidence="2 4" id="KW-0472">Membrane</keyword>
<protein>
    <submittedName>
        <fullName evidence="6">OmpA family protein</fullName>
    </submittedName>
</protein>
<dbReference type="InterPro" id="IPR006665">
    <property type="entry name" value="OmpA-like"/>
</dbReference>
<sequence length="219" mass="23328">MRYLVTTSVLIGSLIISGCQTTRQNAMTGEEETNSTTSGALLGCAGGALLGAMIKNKKTAAVGCAAGAVAGGAIGHQLDEQEASLRRELVNSGVQVHRENDRIRLVMRDQIAFQTGKSDLSPSIYSPLNSVAKVLAEYEETELVIGGHTDSTGSDAINDRLSNERAMSVLVYLRGVGVESARMHAQGYGKRQPMCSNDTKDGRACNRRVELELIPSTRS</sequence>
<dbReference type="PROSITE" id="PS51257">
    <property type="entry name" value="PROKAR_LIPOPROTEIN"/>
    <property type="match status" value="1"/>
</dbReference>
<feature type="domain" description="OmpA-like" evidence="5">
    <location>
        <begin position="100"/>
        <end position="217"/>
    </location>
</feature>
<dbReference type="PANTHER" id="PTHR30329">
    <property type="entry name" value="STATOR ELEMENT OF FLAGELLAR MOTOR COMPLEX"/>
    <property type="match status" value="1"/>
</dbReference>
<proteinExistence type="predicted"/>
<gene>
    <name evidence="6" type="ORF">ACFSJ3_06420</name>
</gene>
<evidence type="ECO:0000313" key="7">
    <source>
        <dbReference type="Proteomes" id="UP001597380"/>
    </source>
</evidence>
<dbReference type="PANTHER" id="PTHR30329:SF21">
    <property type="entry name" value="LIPOPROTEIN YIAD-RELATED"/>
    <property type="match status" value="1"/>
</dbReference>
<dbReference type="PROSITE" id="PS51123">
    <property type="entry name" value="OMPA_2"/>
    <property type="match status" value="1"/>
</dbReference>
<dbReference type="SUPFAM" id="SSF103088">
    <property type="entry name" value="OmpA-like"/>
    <property type="match status" value="1"/>
</dbReference>
<keyword evidence="3" id="KW-0998">Cell outer membrane</keyword>
<dbReference type="InterPro" id="IPR050330">
    <property type="entry name" value="Bact_OuterMem_StrucFunc"/>
</dbReference>
<dbReference type="PRINTS" id="PR01023">
    <property type="entry name" value="NAFLGMOTY"/>
</dbReference>
<reference evidence="7" key="1">
    <citation type="journal article" date="2019" name="Int. J. Syst. Evol. Microbiol.">
        <title>The Global Catalogue of Microorganisms (GCM) 10K type strain sequencing project: providing services to taxonomists for standard genome sequencing and annotation.</title>
        <authorList>
            <consortium name="The Broad Institute Genomics Platform"/>
            <consortium name="The Broad Institute Genome Sequencing Center for Infectious Disease"/>
            <person name="Wu L."/>
            <person name="Ma J."/>
        </authorList>
    </citation>
    <scope>NUCLEOTIDE SEQUENCE [LARGE SCALE GENOMIC DNA]</scope>
    <source>
        <strain evidence="7">CGMCC 1.10992</strain>
    </source>
</reference>
<dbReference type="RefSeq" id="WP_345340311.1">
    <property type="nucleotide sequence ID" value="NZ_BAABLI010000014.1"/>
</dbReference>
<evidence type="ECO:0000256" key="4">
    <source>
        <dbReference type="PROSITE-ProRule" id="PRU00473"/>
    </source>
</evidence>
<dbReference type="Proteomes" id="UP001597380">
    <property type="component" value="Unassembled WGS sequence"/>
</dbReference>
<evidence type="ECO:0000313" key="6">
    <source>
        <dbReference type="EMBL" id="MFD2095617.1"/>
    </source>
</evidence>
<dbReference type="InterPro" id="IPR039567">
    <property type="entry name" value="Gly-zipper"/>
</dbReference>
<dbReference type="Pfam" id="PF13488">
    <property type="entry name" value="Gly-zipper_Omp"/>
    <property type="match status" value="1"/>
</dbReference>
<comment type="subcellular location">
    <subcellularLocation>
        <location evidence="1">Cell outer membrane</location>
    </subcellularLocation>
</comment>
<keyword evidence="7" id="KW-1185">Reference proteome</keyword>
<dbReference type="Pfam" id="PF00691">
    <property type="entry name" value="OmpA"/>
    <property type="match status" value="1"/>
</dbReference>